<dbReference type="EC" id="3.5.3.12" evidence="2"/>
<dbReference type="Proteomes" id="UP000184447">
    <property type="component" value="Unassembled WGS sequence"/>
</dbReference>
<dbReference type="AlphaFoldDB" id="A0A1M5QJS6"/>
<feature type="active site" description="Amidino-cysteine intermediate" evidence="2">
    <location>
        <position position="334"/>
    </location>
</feature>
<keyword evidence="4" id="KW-1185">Reference proteome</keyword>
<dbReference type="SUPFAM" id="SSF55909">
    <property type="entry name" value="Pentein"/>
    <property type="match status" value="1"/>
</dbReference>
<evidence type="ECO:0000256" key="2">
    <source>
        <dbReference type="HAMAP-Rule" id="MF_01841"/>
    </source>
</evidence>
<keyword evidence="1 2" id="KW-0378">Hydrolase</keyword>
<dbReference type="RefSeq" id="WP_073335935.1">
    <property type="nucleotide sequence ID" value="NZ_FQXM01000002.1"/>
</dbReference>
<dbReference type="InterPro" id="IPR007466">
    <property type="entry name" value="Peptidyl-Arg-deiminase_porph"/>
</dbReference>
<sequence>MNPKKLNYKMPPEWEEHERTFMSWPVKDSMCYPEDYEFVCENYYKELAKVISEFEKVTVIVNNGEKTKVKSIINNEKVDFLEIDHNDAWLRDNGPTFVKDSEGKVAGVNWEFNAWGGKYTPWDLDNKVAPAILENLGIDIFNAPIVMEGGSIHVDGEGTVITTEECLLNKTRNPHLNKDGIEDYLKEYLNVEKVIWLKKGLFGDETDGHVDNIACFAAPGKIIIQVCEDTEDENYKIAEENLTILENSLDAKGRKFEIIKIPQPPKKYYDENRLTLSYLNFYFVNKGIILPVFGGDASETDKKAEEILINTFPDRKIRKINGMTIIKEGGNVHCTTQQMPKIG</sequence>
<evidence type="ECO:0000313" key="3">
    <source>
        <dbReference type="EMBL" id="SHH14030.1"/>
    </source>
</evidence>
<proteinExistence type="inferred from homology"/>
<dbReference type="GO" id="GO:0004668">
    <property type="term" value="F:protein-arginine deiminase activity"/>
    <property type="evidence" value="ECO:0007669"/>
    <property type="project" value="InterPro"/>
</dbReference>
<dbReference type="Pfam" id="PF04371">
    <property type="entry name" value="PAD_porph"/>
    <property type="match status" value="1"/>
</dbReference>
<protein>
    <recommendedName>
        <fullName evidence="2">Putative agmatine deiminase</fullName>
        <ecNumber evidence="2">3.5.3.12</ecNumber>
    </recommendedName>
    <alternativeName>
        <fullName evidence="2">Agmatine iminohydrolase</fullName>
    </alternativeName>
</protein>
<dbReference type="PANTHER" id="PTHR31377:SF0">
    <property type="entry name" value="AGMATINE DEIMINASE-RELATED"/>
    <property type="match status" value="1"/>
</dbReference>
<dbReference type="OrthoDB" id="9808013at2"/>
<dbReference type="STRING" id="1121316.SAMN02745207_00127"/>
<dbReference type="HAMAP" id="MF_01841">
    <property type="entry name" value="Agmatine_deimin"/>
    <property type="match status" value="1"/>
</dbReference>
<dbReference type="EMBL" id="FQXM01000002">
    <property type="protein sequence ID" value="SHH14030.1"/>
    <property type="molecule type" value="Genomic_DNA"/>
</dbReference>
<dbReference type="InterPro" id="IPR017754">
    <property type="entry name" value="Agmatine_deiminase"/>
</dbReference>
<dbReference type="Gene3D" id="3.75.10.10">
    <property type="entry name" value="L-arginine/glycine Amidinotransferase, Chain A"/>
    <property type="match status" value="1"/>
</dbReference>
<evidence type="ECO:0000256" key="1">
    <source>
        <dbReference type="ARBA" id="ARBA00022801"/>
    </source>
</evidence>
<dbReference type="GO" id="GO:0047632">
    <property type="term" value="F:agmatine deiminase activity"/>
    <property type="evidence" value="ECO:0007669"/>
    <property type="project" value="UniProtKB-UniRule"/>
</dbReference>
<name>A0A1M5QJS6_9CLOT</name>
<evidence type="ECO:0000313" key="4">
    <source>
        <dbReference type="Proteomes" id="UP000184447"/>
    </source>
</evidence>
<dbReference type="PANTHER" id="PTHR31377">
    <property type="entry name" value="AGMATINE DEIMINASE-RELATED"/>
    <property type="match status" value="1"/>
</dbReference>
<comment type="similarity">
    <text evidence="2">Belongs to the agmatine deiminase family.</text>
</comment>
<accession>A0A1M5QJS6</accession>
<reference evidence="3 4" key="1">
    <citation type="submission" date="2016-11" db="EMBL/GenBank/DDBJ databases">
        <authorList>
            <person name="Jaros S."/>
            <person name="Januszkiewicz K."/>
            <person name="Wedrychowicz H."/>
        </authorList>
    </citation>
    <scope>NUCLEOTIDE SEQUENCE [LARGE SCALE GENOMIC DNA]</scope>
    <source>
        <strain evidence="3 4">DSM 8605</strain>
    </source>
</reference>
<gene>
    <name evidence="2" type="primary">aguA</name>
    <name evidence="3" type="ORF">SAMN02745207_00127</name>
</gene>
<dbReference type="GO" id="GO:0009446">
    <property type="term" value="P:putrescine biosynthetic process"/>
    <property type="evidence" value="ECO:0007669"/>
    <property type="project" value="InterPro"/>
</dbReference>
<organism evidence="3 4">
    <name type="scientific">Clostridium grantii DSM 8605</name>
    <dbReference type="NCBI Taxonomy" id="1121316"/>
    <lineage>
        <taxon>Bacteria</taxon>
        <taxon>Bacillati</taxon>
        <taxon>Bacillota</taxon>
        <taxon>Clostridia</taxon>
        <taxon>Eubacteriales</taxon>
        <taxon>Clostridiaceae</taxon>
        <taxon>Clostridium</taxon>
    </lineage>
</organism>
<comment type="catalytic activity">
    <reaction evidence="2">
        <text>agmatine + H2O = N-carbamoylputrescine + NH4(+)</text>
        <dbReference type="Rhea" id="RHEA:18037"/>
        <dbReference type="ChEBI" id="CHEBI:15377"/>
        <dbReference type="ChEBI" id="CHEBI:28938"/>
        <dbReference type="ChEBI" id="CHEBI:58145"/>
        <dbReference type="ChEBI" id="CHEBI:58318"/>
        <dbReference type="EC" id="3.5.3.12"/>
    </reaction>
</comment>